<keyword evidence="4 6" id="KW-0862">Zinc</keyword>
<evidence type="ECO:0000313" key="9">
    <source>
        <dbReference type="EMBL" id="ORB49320.1"/>
    </source>
</evidence>
<dbReference type="CDD" id="cd07326">
    <property type="entry name" value="M56_BlaR1_MecR1_like"/>
    <property type="match status" value="1"/>
</dbReference>
<keyword evidence="1 6" id="KW-0645">Protease</keyword>
<sequence length="318" mass="32270">MSIAVCLMLYSTVVLVFGPRLLPLLTRTGHTPHLAITAWLAAIASILATWLAAAVLLVIDVARHWDSPAMVLAACITRLHEVAAGDVGIAAQGALAALAAATSAAAAALGVRLARTLIGLRGTAHEHARAVHIVGRRTGGAGDVMILQAQEPAAYCVAGRPSAIVLTTAALAALDGQQIAAVLAHERAHLSGHHPQLVTALRALATVLPRVRLMTDGHAEVSRLLEMCADDAAVRRHGRSALLSGLMCLAGAAHAPASALGAAHVAVLSRAERLVASPPALTVRARAAIALAITVTLIAAGPLITTALATSGALLCSP</sequence>
<evidence type="ECO:0000256" key="5">
    <source>
        <dbReference type="ARBA" id="ARBA00023049"/>
    </source>
</evidence>
<keyword evidence="7" id="KW-0812">Transmembrane</keyword>
<dbReference type="GO" id="GO:0006508">
    <property type="term" value="P:proteolysis"/>
    <property type="evidence" value="ECO:0007669"/>
    <property type="project" value="UniProtKB-KW"/>
</dbReference>
<evidence type="ECO:0000313" key="10">
    <source>
        <dbReference type="Proteomes" id="UP000192434"/>
    </source>
</evidence>
<evidence type="ECO:0000256" key="2">
    <source>
        <dbReference type="ARBA" id="ARBA00022723"/>
    </source>
</evidence>
<dbReference type="PANTHER" id="PTHR34978:SF3">
    <property type="entry name" value="SLR0241 PROTEIN"/>
    <property type="match status" value="1"/>
</dbReference>
<keyword evidence="2" id="KW-0479">Metal-binding</keyword>
<dbReference type="OrthoDB" id="9785340at2"/>
<keyword evidence="5 6" id="KW-0482">Metalloprotease</keyword>
<keyword evidence="3 6" id="KW-0378">Hydrolase</keyword>
<comment type="caution">
    <text evidence="9">The sequence shown here is derived from an EMBL/GenBank/DDBJ whole genome shotgun (WGS) entry which is preliminary data.</text>
</comment>
<dbReference type="RefSeq" id="WP_025239132.1">
    <property type="nucleotide sequence ID" value="NZ_MVII01000041.1"/>
</dbReference>
<dbReference type="Pfam" id="PF01435">
    <property type="entry name" value="Peptidase_M48"/>
    <property type="match status" value="1"/>
</dbReference>
<evidence type="ECO:0000259" key="8">
    <source>
        <dbReference type="Pfam" id="PF01435"/>
    </source>
</evidence>
<feature type="domain" description="Peptidase M48" evidence="8">
    <location>
        <begin position="145"/>
        <end position="200"/>
    </location>
</feature>
<dbReference type="GO" id="GO:0046872">
    <property type="term" value="F:metal ion binding"/>
    <property type="evidence" value="ECO:0007669"/>
    <property type="project" value="UniProtKB-KW"/>
</dbReference>
<dbReference type="GO" id="GO:0004222">
    <property type="term" value="F:metalloendopeptidase activity"/>
    <property type="evidence" value="ECO:0007669"/>
    <property type="project" value="InterPro"/>
</dbReference>
<dbReference type="InterPro" id="IPR001915">
    <property type="entry name" value="Peptidase_M48"/>
</dbReference>
<evidence type="ECO:0000256" key="6">
    <source>
        <dbReference type="RuleBase" id="RU003983"/>
    </source>
</evidence>
<reference evidence="9 10" key="1">
    <citation type="submission" date="2016-12" db="EMBL/GenBank/DDBJ databases">
        <title>The new phylogeny of genus Mycobacterium.</title>
        <authorList>
            <person name="Tortoli E."/>
            <person name="Trovato A."/>
            <person name="Cirillo D.M."/>
        </authorList>
    </citation>
    <scope>NUCLEOTIDE SEQUENCE [LARGE SCALE GENOMIC DNA]</scope>
    <source>
        <strain evidence="9 10">CCUG 66554</strain>
    </source>
</reference>
<gene>
    <name evidence="9" type="ORF">BST43_23650</name>
</gene>
<proteinExistence type="inferred from homology"/>
<protein>
    <submittedName>
        <fullName evidence="9">Peptidase M48</fullName>
    </submittedName>
</protein>
<feature type="transmembrane region" description="Helical" evidence="7">
    <location>
        <begin position="287"/>
        <end position="316"/>
    </location>
</feature>
<evidence type="ECO:0000256" key="7">
    <source>
        <dbReference type="SAM" id="Phobius"/>
    </source>
</evidence>
<comment type="cofactor">
    <cofactor evidence="6">
        <name>Zn(2+)</name>
        <dbReference type="ChEBI" id="CHEBI:29105"/>
    </cofactor>
    <text evidence="6">Binds 1 zinc ion per subunit.</text>
</comment>
<dbReference type="EMBL" id="MVII01000041">
    <property type="protein sequence ID" value="ORB49320.1"/>
    <property type="molecule type" value="Genomic_DNA"/>
</dbReference>
<dbReference type="Gene3D" id="3.30.2010.10">
    <property type="entry name" value="Metalloproteases ('zincins'), catalytic domain"/>
    <property type="match status" value="1"/>
</dbReference>
<feature type="transmembrane region" description="Helical" evidence="7">
    <location>
        <begin position="38"/>
        <end position="59"/>
    </location>
</feature>
<dbReference type="Proteomes" id="UP000192434">
    <property type="component" value="Unassembled WGS sequence"/>
</dbReference>
<keyword evidence="7" id="KW-1133">Transmembrane helix</keyword>
<evidence type="ECO:0000256" key="4">
    <source>
        <dbReference type="ARBA" id="ARBA00022833"/>
    </source>
</evidence>
<evidence type="ECO:0000256" key="1">
    <source>
        <dbReference type="ARBA" id="ARBA00022670"/>
    </source>
</evidence>
<keyword evidence="7" id="KW-0472">Membrane</keyword>
<evidence type="ECO:0000256" key="3">
    <source>
        <dbReference type="ARBA" id="ARBA00022801"/>
    </source>
</evidence>
<feature type="transmembrane region" description="Helical" evidence="7">
    <location>
        <begin position="7"/>
        <end position="26"/>
    </location>
</feature>
<dbReference type="AlphaFoldDB" id="A0A1X0IMF6"/>
<dbReference type="PANTHER" id="PTHR34978">
    <property type="entry name" value="POSSIBLE SENSOR-TRANSDUCER PROTEIN BLAR"/>
    <property type="match status" value="1"/>
</dbReference>
<comment type="similarity">
    <text evidence="6">Belongs to the peptidase M48 family.</text>
</comment>
<organism evidence="9 10">
    <name type="scientific">Mycobacteroides saopaulense</name>
    <dbReference type="NCBI Taxonomy" id="1578165"/>
    <lineage>
        <taxon>Bacteria</taxon>
        <taxon>Bacillati</taxon>
        <taxon>Actinomycetota</taxon>
        <taxon>Actinomycetes</taxon>
        <taxon>Mycobacteriales</taxon>
        <taxon>Mycobacteriaceae</taxon>
        <taxon>Mycobacteroides</taxon>
    </lineage>
</organism>
<name>A0A1X0IMF6_9MYCO</name>
<dbReference type="InterPro" id="IPR052173">
    <property type="entry name" value="Beta-lactam_resp_regulator"/>
</dbReference>
<accession>A0A1X0IMF6</accession>